<reference evidence="1 2" key="1">
    <citation type="submission" date="2019-02" db="EMBL/GenBank/DDBJ databases">
        <authorList>
            <person name="Frampton R.A."/>
            <person name="Wojtus J.K."/>
            <person name="Fineran P.C."/>
            <person name="Hendrickson H.L."/>
        </authorList>
    </citation>
    <scope>NUCLEOTIDE SEQUENCE [LARGE SCALE GENOMIC DNA]</scope>
</reference>
<dbReference type="Proteomes" id="UP000294134">
    <property type="component" value="Segment"/>
</dbReference>
<keyword evidence="2" id="KW-1185">Reference proteome</keyword>
<sequence length="84" mass="9738">MVPCCDRCGQQYFNEDRTVNSDWLIKKFNELAHVEKREDTESVWGKLVFAKRGWYPTLTIVIDGTDEHNLCGCNCHVIGSTFMH</sequence>
<evidence type="ECO:0000313" key="2">
    <source>
        <dbReference type="Proteomes" id="UP000294134"/>
    </source>
</evidence>
<evidence type="ECO:0000313" key="1">
    <source>
        <dbReference type="EMBL" id="QBJ02934.1"/>
    </source>
</evidence>
<accession>A0A481W6P7</accession>
<dbReference type="EMBL" id="MK552327">
    <property type="protein sequence ID" value="QBJ02934.1"/>
    <property type="molecule type" value="Genomic_DNA"/>
</dbReference>
<gene>
    <name evidence="1" type="ORF">PSA21_412</name>
</gene>
<proteinExistence type="predicted"/>
<protein>
    <submittedName>
        <fullName evidence="1">Uncharacterized protein</fullName>
    </submittedName>
</protein>
<name>A0A481W6P7_9CAUD</name>
<organism evidence="1 2">
    <name type="scientific">Pseudomonas phage Psa21</name>
    <dbReference type="NCBI Taxonomy" id="2530023"/>
    <lineage>
        <taxon>Viruses</taxon>
        <taxon>Duplodnaviria</taxon>
        <taxon>Heunggongvirae</taxon>
        <taxon>Uroviricota</taxon>
        <taxon>Caudoviricetes</taxon>
        <taxon>Chimalliviridae</taxon>
        <taxon>Tepukevirus</taxon>
        <taxon>Tepukevirus Psa21</taxon>
    </lineage>
</organism>